<dbReference type="GO" id="GO:0005634">
    <property type="term" value="C:nucleus"/>
    <property type="evidence" value="ECO:0007669"/>
    <property type="project" value="UniProtKB-SubCell"/>
</dbReference>
<dbReference type="GO" id="GO:0003677">
    <property type="term" value="F:DNA binding"/>
    <property type="evidence" value="ECO:0007669"/>
    <property type="project" value="UniProtKB-KW"/>
</dbReference>
<evidence type="ECO:0000259" key="12">
    <source>
        <dbReference type="SMART" id="SM00415"/>
    </source>
</evidence>
<evidence type="ECO:0000256" key="8">
    <source>
        <dbReference type="ARBA" id="ARBA00023242"/>
    </source>
</evidence>
<evidence type="ECO:0000256" key="9">
    <source>
        <dbReference type="RuleBase" id="RU004020"/>
    </source>
</evidence>
<keyword evidence="10" id="KW-0175">Coiled coil</keyword>
<evidence type="ECO:0000256" key="2">
    <source>
        <dbReference type="ARBA" id="ARBA00011233"/>
    </source>
</evidence>
<evidence type="ECO:0000256" key="1">
    <source>
        <dbReference type="ARBA" id="ARBA00004123"/>
    </source>
</evidence>
<feature type="region of interest" description="Disordered" evidence="11">
    <location>
        <begin position="12"/>
        <end position="41"/>
    </location>
</feature>
<feature type="coiled-coil region" evidence="10">
    <location>
        <begin position="195"/>
        <end position="229"/>
    </location>
</feature>
<dbReference type="PANTHER" id="PTHR10015">
    <property type="entry name" value="HEAT SHOCK TRANSCRIPTION FACTOR"/>
    <property type="match status" value="1"/>
</dbReference>
<name>A0ABD1UFY4_9LAMI</name>
<evidence type="ECO:0000256" key="7">
    <source>
        <dbReference type="ARBA" id="ARBA00023163"/>
    </source>
</evidence>
<keyword evidence="7" id="KW-0804">Transcription</keyword>
<evidence type="ECO:0000256" key="5">
    <source>
        <dbReference type="ARBA" id="ARBA00023016"/>
    </source>
</evidence>
<keyword evidence="5" id="KW-0346">Stress response</keyword>
<dbReference type="Pfam" id="PF00447">
    <property type="entry name" value="HSF_DNA-bind"/>
    <property type="match status" value="1"/>
</dbReference>
<sequence length="337" mass="38337">MMDLDGVGIESSGASGGRISDAGGVLWPSSSSPRSNSERLKTGKGVREFGVVPPFLIKTFSMVNDSNTNSIISWSSSGTSFIVWDHLQFSAELLSQYFKHSNFSSFIYQLNNYGFRKIGVEHQWEYENQYFQAGKEYLLIKIQRRSHKLETLNRQKRTRQPCIALINYETELVLGHLRNSISESKLEFQNLKLKQEDVETQIVTFKQHIENAQNKSKKLLMLLAKALDEIFVYPVMKERDLSNNETRKKPRMAAAQATTNDALQAFNVSSTGDSGTPIQDHKVEFNSEASVKESGEYKFWKELLEGDDAREEMVNIKQQAKIALELENLITKLPEHA</sequence>
<dbReference type="SUPFAM" id="SSF46785">
    <property type="entry name" value="Winged helix' DNA-binding domain"/>
    <property type="match status" value="1"/>
</dbReference>
<comment type="similarity">
    <text evidence="9">Belongs to the HSF family.</text>
</comment>
<accession>A0ABD1UFY4</accession>
<dbReference type="EMBL" id="JBFOLK010000003">
    <property type="protein sequence ID" value="KAL2523948.1"/>
    <property type="molecule type" value="Genomic_DNA"/>
</dbReference>
<evidence type="ECO:0000256" key="11">
    <source>
        <dbReference type="SAM" id="MobiDB-lite"/>
    </source>
</evidence>
<dbReference type="AlphaFoldDB" id="A0ABD1UFY4"/>
<gene>
    <name evidence="13" type="ORF">Adt_09002</name>
</gene>
<evidence type="ECO:0000313" key="13">
    <source>
        <dbReference type="EMBL" id="KAL2523948.1"/>
    </source>
</evidence>
<organism evidence="13 14">
    <name type="scientific">Abeliophyllum distichum</name>
    <dbReference type="NCBI Taxonomy" id="126358"/>
    <lineage>
        <taxon>Eukaryota</taxon>
        <taxon>Viridiplantae</taxon>
        <taxon>Streptophyta</taxon>
        <taxon>Embryophyta</taxon>
        <taxon>Tracheophyta</taxon>
        <taxon>Spermatophyta</taxon>
        <taxon>Magnoliopsida</taxon>
        <taxon>eudicotyledons</taxon>
        <taxon>Gunneridae</taxon>
        <taxon>Pentapetalae</taxon>
        <taxon>asterids</taxon>
        <taxon>lamiids</taxon>
        <taxon>Lamiales</taxon>
        <taxon>Oleaceae</taxon>
        <taxon>Forsythieae</taxon>
        <taxon>Abeliophyllum</taxon>
    </lineage>
</organism>
<comment type="caution">
    <text evidence="13">The sequence shown here is derived from an EMBL/GenBank/DDBJ whole genome shotgun (WGS) entry which is preliminary data.</text>
</comment>
<keyword evidence="14" id="KW-1185">Reference proteome</keyword>
<dbReference type="SMART" id="SM00415">
    <property type="entry name" value="HSF"/>
    <property type="match status" value="1"/>
</dbReference>
<dbReference type="Proteomes" id="UP001604336">
    <property type="component" value="Unassembled WGS sequence"/>
</dbReference>
<evidence type="ECO:0000256" key="6">
    <source>
        <dbReference type="ARBA" id="ARBA00023125"/>
    </source>
</evidence>
<proteinExistence type="inferred from homology"/>
<evidence type="ECO:0000256" key="4">
    <source>
        <dbReference type="ARBA" id="ARBA00023015"/>
    </source>
</evidence>
<dbReference type="InterPro" id="IPR036390">
    <property type="entry name" value="WH_DNA-bd_sf"/>
</dbReference>
<keyword evidence="6" id="KW-0238">DNA-binding</keyword>
<dbReference type="PRINTS" id="PR00056">
    <property type="entry name" value="HSFDOMAIN"/>
</dbReference>
<dbReference type="InterPro" id="IPR036388">
    <property type="entry name" value="WH-like_DNA-bd_sf"/>
</dbReference>
<dbReference type="Gene3D" id="1.10.10.10">
    <property type="entry name" value="Winged helix-like DNA-binding domain superfamily/Winged helix DNA-binding domain"/>
    <property type="match status" value="1"/>
</dbReference>
<evidence type="ECO:0000256" key="3">
    <source>
        <dbReference type="ARBA" id="ARBA00022553"/>
    </source>
</evidence>
<keyword evidence="4" id="KW-0805">Transcription regulation</keyword>
<feature type="domain" description="HSF-type DNA-binding" evidence="12">
    <location>
        <begin position="51"/>
        <end position="145"/>
    </location>
</feature>
<keyword evidence="3" id="KW-0597">Phosphoprotein</keyword>
<protein>
    <submittedName>
        <fullName evidence="13">Heat stress transcription factor A-7a</fullName>
    </submittedName>
</protein>
<dbReference type="PANTHER" id="PTHR10015:SF456">
    <property type="entry name" value="E2F_DP FAMILY WINGED-HELIX DNA-BINDING DOMAIN-CONTAINING PROTEIN-RELATED"/>
    <property type="match status" value="1"/>
</dbReference>
<keyword evidence="8" id="KW-0539">Nucleus</keyword>
<comment type="subcellular location">
    <subcellularLocation>
        <location evidence="1">Nucleus</location>
    </subcellularLocation>
</comment>
<comment type="subunit">
    <text evidence="2">Homotrimer.</text>
</comment>
<dbReference type="InterPro" id="IPR000232">
    <property type="entry name" value="HSF_DNA-bd"/>
</dbReference>
<evidence type="ECO:0000256" key="10">
    <source>
        <dbReference type="SAM" id="Coils"/>
    </source>
</evidence>
<dbReference type="FunFam" id="1.10.10.10:FF:000037">
    <property type="entry name" value="Heat stress transcription factor B-4"/>
    <property type="match status" value="1"/>
</dbReference>
<reference evidence="14" key="1">
    <citation type="submission" date="2024-07" db="EMBL/GenBank/DDBJ databases">
        <title>Two chromosome-level genome assemblies of Korean endemic species Abeliophyllum distichum and Forsythia ovata (Oleaceae).</title>
        <authorList>
            <person name="Jang H."/>
        </authorList>
    </citation>
    <scope>NUCLEOTIDE SEQUENCE [LARGE SCALE GENOMIC DNA]</scope>
</reference>
<evidence type="ECO:0000313" key="14">
    <source>
        <dbReference type="Proteomes" id="UP001604336"/>
    </source>
</evidence>